<evidence type="ECO:0000313" key="1">
    <source>
        <dbReference type="EMBL" id="API58298.1"/>
    </source>
</evidence>
<evidence type="ECO:0000313" key="2">
    <source>
        <dbReference type="Proteomes" id="UP000182063"/>
    </source>
</evidence>
<dbReference type="RefSeq" id="WP_072595871.1">
    <property type="nucleotide sequence ID" value="NZ_CP018221.1"/>
</dbReference>
<sequence length="162" mass="16996">MAERLNSEKQGLKLAARDLVRSVGGQEAAAGFCRVSQQRLSEYGSVNADLFMPADVVMDLEAVTRGEPGAPHVTRYLARAAGFGLVALPELGAVSANWHDHIGGLAEEAGDITRKICVALADDGKVTGREVKAHGLIADAEQLLEIAVNLRAALAQAIDDPG</sequence>
<dbReference type="EMBL" id="CP018221">
    <property type="protein sequence ID" value="API58298.1"/>
    <property type="molecule type" value="Genomic_DNA"/>
</dbReference>
<keyword evidence="2" id="KW-1185">Reference proteome</keyword>
<dbReference type="KEGG" id="sphj:BSL82_02400"/>
<dbReference type="STRING" id="1921510.BSL82_02400"/>
<dbReference type="AlphaFoldDB" id="A0A1L3ZRP9"/>
<proteinExistence type="predicted"/>
<dbReference type="OrthoDB" id="7570121at2"/>
<gene>
    <name evidence="1" type="ORF">BSL82_02400</name>
</gene>
<protein>
    <submittedName>
        <fullName evidence="1">Uncharacterized protein</fullName>
    </submittedName>
</protein>
<organism evidence="1 2">
    <name type="scientific">Tardibacter chloracetimidivorans</name>
    <dbReference type="NCBI Taxonomy" id="1921510"/>
    <lineage>
        <taxon>Bacteria</taxon>
        <taxon>Pseudomonadati</taxon>
        <taxon>Pseudomonadota</taxon>
        <taxon>Alphaproteobacteria</taxon>
        <taxon>Sphingomonadales</taxon>
        <taxon>Sphingomonadaceae</taxon>
        <taxon>Tardibacter</taxon>
    </lineage>
</organism>
<dbReference type="Proteomes" id="UP000182063">
    <property type="component" value="Chromosome"/>
</dbReference>
<reference evidence="2" key="1">
    <citation type="submission" date="2016-11" db="EMBL/GenBank/DDBJ databases">
        <title>Complete Genome Sequence of alachlor-degrading Sphingomonas sp. strain JJ-A5.</title>
        <authorList>
            <person name="Lee H."/>
            <person name="Ka J.-O."/>
        </authorList>
    </citation>
    <scope>NUCLEOTIDE SEQUENCE [LARGE SCALE GENOMIC DNA]</scope>
    <source>
        <strain evidence="2">JJ-A5</strain>
    </source>
</reference>
<name>A0A1L3ZRP9_9SPHN</name>
<accession>A0A1L3ZRP9</accession>